<keyword evidence="2" id="KW-1185">Reference proteome</keyword>
<proteinExistence type="predicted"/>
<sequence>MKVRVRRASVAMGDDTLAPHEKWIDLPADCTHERLVKATSRNYLASIIGGKATWVAWLSDAPDTLQCPIAVLAQQWRSPRVLSPDARRAPGEDYVYFTYLAQRDPLDILDRVLTGRPMID</sequence>
<dbReference type="EMBL" id="JBHSWJ010000002">
    <property type="protein sequence ID" value="MFC6715568.1"/>
    <property type="molecule type" value="Genomic_DNA"/>
</dbReference>
<accession>A0ABW2AXW7</accession>
<reference evidence="2" key="1">
    <citation type="journal article" date="2019" name="Int. J. Syst. Evol. Microbiol.">
        <title>The Global Catalogue of Microorganisms (GCM) 10K type strain sequencing project: providing services to taxonomists for standard genome sequencing and annotation.</title>
        <authorList>
            <consortium name="The Broad Institute Genomics Platform"/>
            <consortium name="The Broad Institute Genome Sequencing Center for Infectious Disease"/>
            <person name="Wu L."/>
            <person name="Ma J."/>
        </authorList>
    </citation>
    <scope>NUCLEOTIDE SEQUENCE [LARGE SCALE GENOMIC DNA]</scope>
    <source>
        <strain evidence="2">NBRC 106593</strain>
    </source>
</reference>
<evidence type="ECO:0000313" key="1">
    <source>
        <dbReference type="EMBL" id="MFC6715568.1"/>
    </source>
</evidence>
<organism evidence="1 2">
    <name type="scientific">Branchiibius cervicis</name>
    <dbReference type="NCBI Taxonomy" id="908252"/>
    <lineage>
        <taxon>Bacteria</taxon>
        <taxon>Bacillati</taxon>
        <taxon>Actinomycetota</taxon>
        <taxon>Actinomycetes</taxon>
        <taxon>Micrococcales</taxon>
        <taxon>Dermacoccaceae</taxon>
        <taxon>Branchiibius</taxon>
    </lineage>
</organism>
<evidence type="ECO:0000313" key="2">
    <source>
        <dbReference type="Proteomes" id="UP001596356"/>
    </source>
</evidence>
<gene>
    <name evidence="1" type="ORF">ACFQBT_17790</name>
</gene>
<name>A0ABW2AXW7_9MICO</name>
<comment type="caution">
    <text evidence="1">The sequence shown here is derived from an EMBL/GenBank/DDBJ whole genome shotgun (WGS) entry which is preliminary data.</text>
</comment>
<protein>
    <submittedName>
        <fullName evidence="1">Uncharacterized protein</fullName>
    </submittedName>
</protein>
<dbReference type="RefSeq" id="WP_377824783.1">
    <property type="nucleotide sequence ID" value="NZ_JBHSWJ010000002.1"/>
</dbReference>
<dbReference type="Proteomes" id="UP001596356">
    <property type="component" value="Unassembled WGS sequence"/>
</dbReference>